<proteinExistence type="predicted"/>
<accession>A0A2T9YVD4</accession>
<evidence type="ECO:0000256" key="1">
    <source>
        <dbReference type="SAM" id="Coils"/>
    </source>
</evidence>
<sequence>MITPANSAKDSQISSSPAVRQFSTFAEPAKNSKKTSLSFAQENPRPIKKLKAPTDFPAWATTSLLPSSKNLACENTSYDSTSSLTLSSKSISKSSLRTPIKATSCSTLHTTSARLVSADHPSQFNKKHFPSFTNSKGFGKRSSAFNKASKLQSTLTSSADYSNTTPNNTNRRTSLIFSTKRSPKIAASSLNFQKARSVFQKIESPQPIEKSPISLKKKLSLKFSATSSPLSTPKTTYYSSFSSSYSSSSSKNCLNTGSVLSANKSHKLPVNDINLTDSNTALNSLPQINPIHTAKPSTNPQINNTILDKLKLLNSHLNKKFDFIKNENLFLKDKIKDFSFLNKALNSLFSESIHEMHNEISISNCKNSLYQLYNNLLAINKLAFNLNRKHSNSGFYQVLTKNHYSSFSNQNFASKSEFLSDSKELHLDNSDTSNLLESVNKQLSILLPYLKQSNSSAEQSNSSDTILASELENLSLQYENSTNIENFNHINNNQGFKYANRSSASLKTLKSSTQPAKSLCNFNESYVATKPNFSQKNALNIASRKQNLFEHVKILPPKPPSGTIKCDDNNSPNCSCANHFEAIKALMVDNDFYRADNKNLQLRLENLTRDFNKLAEKFQENAQHAT</sequence>
<dbReference type="AlphaFoldDB" id="A0A2T9YVD4"/>
<keyword evidence="4" id="KW-1185">Reference proteome</keyword>
<reference evidence="3 4" key="1">
    <citation type="journal article" date="2018" name="MBio">
        <title>Comparative Genomics Reveals the Core Gene Toolbox for the Fungus-Insect Symbiosis.</title>
        <authorList>
            <person name="Wang Y."/>
            <person name="Stata M."/>
            <person name="Wang W."/>
            <person name="Stajich J.E."/>
            <person name="White M.M."/>
            <person name="Moncalvo J.M."/>
        </authorList>
    </citation>
    <scope>NUCLEOTIDE SEQUENCE [LARGE SCALE GENOMIC DNA]</scope>
    <source>
        <strain evidence="3 4">SWE-8-4</strain>
    </source>
</reference>
<evidence type="ECO:0000256" key="2">
    <source>
        <dbReference type="SAM" id="MobiDB-lite"/>
    </source>
</evidence>
<organism evidence="3 4">
    <name type="scientific">Smittium simulii</name>
    <dbReference type="NCBI Taxonomy" id="133385"/>
    <lineage>
        <taxon>Eukaryota</taxon>
        <taxon>Fungi</taxon>
        <taxon>Fungi incertae sedis</taxon>
        <taxon>Zoopagomycota</taxon>
        <taxon>Kickxellomycotina</taxon>
        <taxon>Harpellomycetes</taxon>
        <taxon>Harpellales</taxon>
        <taxon>Legeriomycetaceae</taxon>
        <taxon>Smittium</taxon>
    </lineage>
</organism>
<dbReference type="EMBL" id="MBFR01000036">
    <property type="protein sequence ID" value="PVU96298.1"/>
    <property type="molecule type" value="Genomic_DNA"/>
</dbReference>
<protein>
    <submittedName>
        <fullName evidence="3">Uncharacterized protein</fullName>
    </submittedName>
</protein>
<feature type="coiled-coil region" evidence="1">
    <location>
        <begin position="590"/>
        <end position="617"/>
    </location>
</feature>
<evidence type="ECO:0000313" key="3">
    <source>
        <dbReference type="EMBL" id="PVU96298.1"/>
    </source>
</evidence>
<feature type="compositionally biased region" description="Low complexity" evidence="2">
    <location>
        <begin position="163"/>
        <end position="173"/>
    </location>
</feature>
<feature type="region of interest" description="Disordered" evidence="2">
    <location>
        <begin position="25"/>
        <end position="44"/>
    </location>
</feature>
<comment type="caution">
    <text evidence="3">The sequence shown here is derived from an EMBL/GenBank/DDBJ whole genome shotgun (WGS) entry which is preliminary data.</text>
</comment>
<dbReference type="Proteomes" id="UP000245383">
    <property type="component" value="Unassembled WGS sequence"/>
</dbReference>
<gene>
    <name evidence="3" type="ORF">BB561_001260</name>
</gene>
<keyword evidence="1" id="KW-0175">Coiled coil</keyword>
<name>A0A2T9YVD4_9FUNG</name>
<evidence type="ECO:0000313" key="4">
    <source>
        <dbReference type="Proteomes" id="UP000245383"/>
    </source>
</evidence>
<feature type="region of interest" description="Disordered" evidence="2">
    <location>
        <begin position="156"/>
        <end position="175"/>
    </location>
</feature>